<dbReference type="EMBL" id="MT144871">
    <property type="protein sequence ID" value="QJI00712.1"/>
    <property type="molecule type" value="Genomic_DNA"/>
</dbReference>
<name>A0A6M3XS75_9ZZZZ</name>
<accession>A0A6M3XS75</accession>
<protein>
    <submittedName>
        <fullName evidence="1">Uncharacterized protein</fullName>
    </submittedName>
</protein>
<organism evidence="1">
    <name type="scientific">viral metagenome</name>
    <dbReference type="NCBI Taxonomy" id="1070528"/>
    <lineage>
        <taxon>unclassified sequences</taxon>
        <taxon>metagenomes</taxon>
        <taxon>organismal metagenomes</taxon>
    </lineage>
</organism>
<evidence type="ECO:0000313" key="1">
    <source>
        <dbReference type="EMBL" id="QJI00712.1"/>
    </source>
</evidence>
<reference evidence="1" key="1">
    <citation type="submission" date="2020-03" db="EMBL/GenBank/DDBJ databases">
        <title>The deep terrestrial virosphere.</title>
        <authorList>
            <person name="Holmfeldt K."/>
            <person name="Nilsson E."/>
            <person name="Simone D."/>
            <person name="Lopez-Fernandez M."/>
            <person name="Wu X."/>
            <person name="de Brujin I."/>
            <person name="Lundin D."/>
            <person name="Andersson A."/>
            <person name="Bertilsson S."/>
            <person name="Dopson M."/>
        </authorList>
    </citation>
    <scope>NUCLEOTIDE SEQUENCE</scope>
    <source>
        <strain evidence="1">TM448B02092</strain>
    </source>
</reference>
<proteinExistence type="predicted"/>
<dbReference type="AlphaFoldDB" id="A0A6M3XS75"/>
<sequence length="53" mass="5978">MSEPAYKETTIGCPKCGTVLKLTLTRNSEIVLVEVLDKKRKLANFINKRKEGL</sequence>
<gene>
    <name evidence="1" type="ORF">TM448B02092_0008</name>
</gene>